<evidence type="ECO:0000256" key="9">
    <source>
        <dbReference type="ARBA" id="ARBA00023157"/>
    </source>
</evidence>
<evidence type="ECO:0000256" key="11">
    <source>
        <dbReference type="ARBA" id="ARBA00023180"/>
    </source>
</evidence>
<name>A0A151MTM3_ALLMI</name>
<evidence type="ECO:0000256" key="3">
    <source>
        <dbReference type="ARBA" id="ARBA00022475"/>
    </source>
</evidence>
<keyword evidence="9 14" id="KW-1015">Disulfide bond</keyword>
<protein>
    <recommendedName>
        <fullName evidence="2 14">Adenosine receptor A3</fullName>
    </recommendedName>
</protein>
<gene>
    <name evidence="16" type="ORF">Y1Q_0020986</name>
</gene>
<dbReference type="PANTHER" id="PTHR24246">
    <property type="entry name" value="OLFACTORY RECEPTOR AND ADENOSINE RECEPTOR"/>
    <property type="match status" value="1"/>
</dbReference>
<dbReference type="Proteomes" id="UP000050525">
    <property type="component" value="Unassembled WGS sequence"/>
</dbReference>
<evidence type="ECO:0000313" key="16">
    <source>
        <dbReference type="EMBL" id="KYO27862.1"/>
    </source>
</evidence>
<evidence type="ECO:0000256" key="13">
    <source>
        <dbReference type="ARBA" id="ARBA00023288"/>
    </source>
</evidence>
<dbReference type="PhylomeDB" id="A0A151MTM3"/>
<keyword evidence="17" id="KW-1185">Reference proteome</keyword>
<sequence>MAENSSAMSSLDKFYIAFEAMIGVCAAVGNALVICVVRLNPAFQNNTFYFIVSLALADIAMGLLVMPLAIVINLGIVMHFYFCLFLCCLLMVFSHASILSLLAIAIDRFLRVKLPTRYKIVTTRRRIWMALGSCWLVSLLVGCVPMFGWNQKVPGSPSSMVCNYPAVMRMDYVVYFSFFAWILIPLIIMCVLYVGIFYIIHMKLSPNVAISKTTGVFYGKEFKTAKSLALVLFLFAVSWLPLCILNCISYFCHDCKIPLPLLYLGILLSHANSAMNPIVYACRIKKFKETYIFVLKTYILRMNPEPLVPSVEYMSEQMSLSQI</sequence>
<keyword evidence="11 14" id="KW-0325">Glycoprotein</keyword>
<evidence type="ECO:0000256" key="1">
    <source>
        <dbReference type="ARBA" id="ARBA00004651"/>
    </source>
</evidence>
<proteinExistence type="inferred from homology"/>
<dbReference type="GO" id="GO:0030425">
    <property type="term" value="C:dendrite"/>
    <property type="evidence" value="ECO:0007669"/>
    <property type="project" value="TreeGrafter"/>
</dbReference>
<evidence type="ECO:0000256" key="7">
    <source>
        <dbReference type="ARBA" id="ARBA00023136"/>
    </source>
</evidence>
<feature type="transmembrane region" description="Helical" evidence="14">
    <location>
        <begin position="48"/>
        <end position="72"/>
    </location>
</feature>
<keyword evidence="10 14" id="KW-0675">Receptor</keyword>
<dbReference type="InterPro" id="IPR000466">
    <property type="entry name" value="Adeno_A3_rcpt"/>
</dbReference>
<accession>A0A151MTM3</accession>
<organism evidence="16 17">
    <name type="scientific">Alligator mississippiensis</name>
    <name type="common">American alligator</name>
    <dbReference type="NCBI Taxonomy" id="8496"/>
    <lineage>
        <taxon>Eukaryota</taxon>
        <taxon>Metazoa</taxon>
        <taxon>Chordata</taxon>
        <taxon>Craniata</taxon>
        <taxon>Vertebrata</taxon>
        <taxon>Euteleostomi</taxon>
        <taxon>Archelosauria</taxon>
        <taxon>Archosauria</taxon>
        <taxon>Crocodylia</taxon>
        <taxon>Alligatoridae</taxon>
        <taxon>Alligatorinae</taxon>
        <taxon>Alligator</taxon>
    </lineage>
</organism>
<dbReference type="PROSITE" id="PS50262">
    <property type="entry name" value="G_PROTEIN_RECEP_F1_2"/>
    <property type="match status" value="1"/>
</dbReference>
<dbReference type="Pfam" id="PF00001">
    <property type="entry name" value="7tm_1"/>
    <property type="match status" value="1"/>
</dbReference>
<evidence type="ECO:0000256" key="8">
    <source>
        <dbReference type="ARBA" id="ARBA00023139"/>
    </source>
</evidence>
<dbReference type="PANTHER" id="PTHR24246:SF2">
    <property type="entry name" value="ADENOSINE RECEPTOR A3"/>
    <property type="match status" value="1"/>
</dbReference>
<dbReference type="eggNOG" id="KOG3656">
    <property type="taxonomic scope" value="Eukaryota"/>
</dbReference>
<evidence type="ECO:0000256" key="6">
    <source>
        <dbReference type="ARBA" id="ARBA00023040"/>
    </source>
</evidence>
<evidence type="ECO:0000256" key="2">
    <source>
        <dbReference type="ARBA" id="ARBA00021738"/>
    </source>
</evidence>
<keyword evidence="5 14" id="KW-1133">Transmembrane helix</keyword>
<dbReference type="SMART" id="SM01381">
    <property type="entry name" value="7TM_GPCR_Srsx"/>
    <property type="match status" value="1"/>
</dbReference>
<keyword evidence="6 14" id="KW-0297">G-protein coupled receptor</keyword>
<evidence type="ECO:0000256" key="5">
    <source>
        <dbReference type="ARBA" id="ARBA00022989"/>
    </source>
</evidence>
<dbReference type="GO" id="GO:0001609">
    <property type="term" value="F:G protein-coupled adenosine receptor activity"/>
    <property type="evidence" value="ECO:0007669"/>
    <property type="project" value="UniProtKB-UniRule"/>
</dbReference>
<dbReference type="InterPro" id="IPR001634">
    <property type="entry name" value="Adenosn_rcpt"/>
</dbReference>
<dbReference type="InterPro" id="IPR017452">
    <property type="entry name" value="GPCR_Rhodpsn_7TM"/>
</dbReference>
<feature type="domain" description="G-protein coupled receptors family 1 profile" evidence="15">
    <location>
        <begin position="29"/>
        <end position="280"/>
    </location>
</feature>
<evidence type="ECO:0000256" key="12">
    <source>
        <dbReference type="ARBA" id="ARBA00023224"/>
    </source>
</evidence>
<keyword evidence="13" id="KW-0449">Lipoprotein</keyword>
<comment type="subcellular location">
    <subcellularLocation>
        <location evidence="1 14">Cell membrane</location>
        <topology evidence="1 14">Multi-pass membrane protein</topology>
    </subcellularLocation>
</comment>
<dbReference type="GO" id="GO:0045202">
    <property type="term" value="C:synapse"/>
    <property type="evidence" value="ECO:0007669"/>
    <property type="project" value="TreeGrafter"/>
</dbReference>
<keyword evidence="4 14" id="KW-0812">Transmembrane</keyword>
<evidence type="ECO:0000256" key="14">
    <source>
        <dbReference type="RuleBase" id="RU201114"/>
    </source>
</evidence>
<reference evidence="16 17" key="1">
    <citation type="journal article" date="2012" name="Genome Biol.">
        <title>Sequencing three crocodilian genomes to illuminate the evolution of archosaurs and amniotes.</title>
        <authorList>
            <person name="St John J.A."/>
            <person name="Braun E.L."/>
            <person name="Isberg S.R."/>
            <person name="Miles L.G."/>
            <person name="Chong A.Y."/>
            <person name="Gongora J."/>
            <person name="Dalzell P."/>
            <person name="Moran C."/>
            <person name="Bed'hom B."/>
            <person name="Abzhanov A."/>
            <person name="Burgess S.C."/>
            <person name="Cooksey A.M."/>
            <person name="Castoe T.A."/>
            <person name="Crawford N.G."/>
            <person name="Densmore L.D."/>
            <person name="Drew J.C."/>
            <person name="Edwards S.V."/>
            <person name="Faircloth B.C."/>
            <person name="Fujita M.K."/>
            <person name="Greenwold M.J."/>
            <person name="Hoffmann F.G."/>
            <person name="Howard J.M."/>
            <person name="Iguchi T."/>
            <person name="Janes D.E."/>
            <person name="Khan S.Y."/>
            <person name="Kohno S."/>
            <person name="de Koning A.J."/>
            <person name="Lance S.L."/>
            <person name="McCarthy F.M."/>
            <person name="McCormack J.E."/>
            <person name="Merchant M.E."/>
            <person name="Peterson D.G."/>
            <person name="Pollock D.D."/>
            <person name="Pourmand N."/>
            <person name="Raney B.J."/>
            <person name="Roessler K.A."/>
            <person name="Sanford J.R."/>
            <person name="Sawyer R.H."/>
            <person name="Schmidt C.J."/>
            <person name="Triplett E.W."/>
            <person name="Tuberville T.D."/>
            <person name="Venegas-Anaya M."/>
            <person name="Howard J.T."/>
            <person name="Jarvis E.D."/>
            <person name="Guillette L.J.Jr."/>
            <person name="Glenn T.C."/>
            <person name="Green R.E."/>
            <person name="Ray D.A."/>
        </authorList>
    </citation>
    <scope>NUCLEOTIDE SEQUENCE [LARGE SCALE GENOMIC DNA]</scope>
    <source>
        <strain evidence="16">KSC_2009_1</strain>
    </source>
</reference>
<dbReference type="SUPFAM" id="SSF81321">
    <property type="entry name" value="Family A G protein-coupled receptor-like"/>
    <property type="match status" value="1"/>
</dbReference>
<keyword evidence="3 14" id="KW-1003">Cell membrane</keyword>
<dbReference type="AlphaFoldDB" id="A0A151MTM3"/>
<dbReference type="InterPro" id="IPR000276">
    <property type="entry name" value="GPCR_Rhodpsn"/>
</dbReference>
<keyword evidence="7 14" id="KW-0472">Membrane</keyword>
<evidence type="ECO:0000256" key="10">
    <source>
        <dbReference type="ARBA" id="ARBA00023170"/>
    </source>
</evidence>
<evidence type="ECO:0000313" key="17">
    <source>
        <dbReference type="Proteomes" id="UP000050525"/>
    </source>
</evidence>
<feature type="transmembrane region" description="Helical" evidence="14">
    <location>
        <begin position="78"/>
        <end position="106"/>
    </location>
</feature>
<comment type="caution">
    <text evidence="16">The sequence shown here is derived from an EMBL/GenBank/DDBJ whole genome shotgun (WGS) entry which is preliminary data.</text>
</comment>
<feature type="transmembrane region" description="Helical" evidence="14">
    <location>
        <begin position="127"/>
        <end position="149"/>
    </location>
</feature>
<evidence type="ECO:0000259" key="15">
    <source>
        <dbReference type="PROSITE" id="PS50262"/>
    </source>
</evidence>
<feature type="transmembrane region" description="Helical" evidence="14">
    <location>
        <begin position="257"/>
        <end position="279"/>
    </location>
</feature>
<evidence type="ECO:0000256" key="4">
    <source>
        <dbReference type="ARBA" id="ARBA00022692"/>
    </source>
</evidence>
<feature type="transmembrane region" description="Helical" evidence="14">
    <location>
        <begin position="14"/>
        <end position="36"/>
    </location>
</feature>
<dbReference type="PRINTS" id="PR00555">
    <property type="entry name" value="ADENOSINEA3R"/>
</dbReference>
<dbReference type="KEGG" id="amj:102572483"/>
<feature type="transmembrane region" description="Helical" evidence="14">
    <location>
        <begin position="228"/>
        <end position="251"/>
    </location>
</feature>
<dbReference type="PRINTS" id="PR00424">
    <property type="entry name" value="ADENOSINER"/>
</dbReference>
<dbReference type="PRINTS" id="PR00237">
    <property type="entry name" value="GPCRRHODOPSN"/>
</dbReference>
<comment type="function">
    <text evidence="14">Receptor for adenosine. The activity of this receptor is mediated by G proteins which inhibit adenylyl cyclase.</text>
</comment>
<dbReference type="EMBL" id="AKHW03005066">
    <property type="protein sequence ID" value="KYO27862.1"/>
    <property type="molecule type" value="Genomic_DNA"/>
</dbReference>
<feature type="transmembrane region" description="Helical" evidence="14">
    <location>
        <begin position="178"/>
        <end position="200"/>
    </location>
</feature>
<dbReference type="OrthoDB" id="284782at2759"/>
<comment type="similarity">
    <text evidence="14">Belongs to the G-protein coupled receptor 1 family.</text>
</comment>
<keyword evidence="8" id="KW-0564">Palmitate</keyword>
<dbReference type="PROSITE" id="PS00237">
    <property type="entry name" value="G_PROTEIN_RECEP_F1_1"/>
    <property type="match status" value="1"/>
</dbReference>
<dbReference type="Gene3D" id="1.20.1070.10">
    <property type="entry name" value="Rhodopsin 7-helix transmembrane proteins"/>
    <property type="match status" value="1"/>
</dbReference>
<dbReference type="GO" id="GO:0005886">
    <property type="term" value="C:plasma membrane"/>
    <property type="evidence" value="ECO:0007669"/>
    <property type="project" value="UniProtKB-SubCell"/>
</dbReference>
<keyword evidence="12 14" id="KW-0807">Transducer</keyword>